<organism evidence="6 7">
    <name type="scientific">Streptomyces meridianus</name>
    <dbReference type="NCBI Taxonomy" id="2938945"/>
    <lineage>
        <taxon>Bacteria</taxon>
        <taxon>Bacillati</taxon>
        <taxon>Actinomycetota</taxon>
        <taxon>Actinomycetes</taxon>
        <taxon>Kitasatosporales</taxon>
        <taxon>Streptomycetaceae</taxon>
        <taxon>Streptomyces</taxon>
    </lineage>
</organism>
<sequence>MKPTRVLLYARVSRSAEESTSVSRQLTEGRDHAASRWPGVPVLEFSDDGVSGAIEPASRPAFGRLMSQWQPGDVVLAWKLDRLARSTLRFLELAQVATEAGVAIATVRDGIDLSTAEGRLLAHLLAVFAEFEREQVRSRVSATRRQLQKTGRWTGGRIPYGLTVAPHPDGTGKVLVRDAVAAEIIREVARRIVAGEGITAIARDLQDRGVPSPRVHTSVRPNPKPAAWSSSAIRDVLGHPSIVGHAMDPLTGRLRRDGAAPDIMWEPVLTETERARVVAALPAQTGKAAPAGKHWLYAVVTCGTCGRNMHASSGYRSTSPMFKCLGTGKDRHDVVTVRIVDAEEHVQGAVLKALGGAQHGTREWVGGTDSTADRERLTAFMTELMDDRRAGLYSTPEGTADFRRRYAEAEADLKALESTPAVESGWRYVPSGEYLDDAWARWSPEERGTWLRDSGVRFAISRPVVKRARVPLADRCSVDWGHLEPIVEGMEAVAADVD</sequence>
<keyword evidence="2" id="KW-0238">DNA-binding</keyword>
<dbReference type="PANTHER" id="PTHR30461:SF2">
    <property type="entry name" value="SERINE RECOMBINASE PINE-RELATED"/>
    <property type="match status" value="1"/>
</dbReference>
<dbReference type="SUPFAM" id="SSF53041">
    <property type="entry name" value="Resolvase-like"/>
    <property type="match status" value="1"/>
</dbReference>
<dbReference type="Pfam" id="PF07508">
    <property type="entry name" value="Recombinase"/>
    <property type="match status" value="1"/>
</dbReference>
<dbReference type="Gene3D" id="3.90.1750.20">
    <property type="entry name" value="Putative Large Serine Recombinase, Chain B, Domain 2"/>
    <property type="match status" value="1"/>
</dbReference>
<dbReference type="EMBL" id="JAMQGM010000014">
    <property type="protein sequence ID" value="MCM2576931.1"/>
    <property type="molecule type" value="Genomic_DNA"/>
</dbReference>
<evidence type="ECO:0000313" key="7">
    <source>
        <dbReference type="Proteomes" id="UP001167160"/>
    </source>
</evidence>
<dbReference type="PROSITE" id="PS00398">
    <property type="entry name" value="RECOMBINASES_2"/>
    <property type="match status" value="1"/>
</dbReference>
<gene>
    <name evidence="6" type="ORF">M1E25_06105</name>
</gene>
<dbReference type="InterPro" id="IPR011109">
    <property type="entry name" value="DNA_bind_recombinase_dom"/>
</dbReference>
<feature type="domain" description="Recombinase" evidence="5">
    <location>
        <begin position="159"/>
        <end position="288"/>
    </location>
</feature>
<proteinExistence type="predicted"/>
<dbReference type="PANTHER" id="PTHR30461">
    <property type="entry name" value="DNA-INVERTASE FROM LAMBDOID PROPHAGE"/>
    <property type="match status" value="1"/>
</dbReference>
<dbReference type="SMART" id="SM00857">
    <property type="entry name" value="Resolvase"/>
    <property type="match status" value="1"/>
</dbReference>
<evidence type="ECO:0000313" key="6">
    <source>
        <dbReference type="EMBL" id="MCM2576931.1"/>
    </source>
</evidence>
<accession>A0ABT0X318</accession>
<dbReference type="InterPro" id="IPR036162">
    <property type="entry name" value="Resolvase-like_N_sf"/>
</dbReference>
<keyword evidence="7" id="KW-1185">Reference proteome</keyword>
<dbReference type="InterPro" id="IPR050639">
    <property type="entry name" value="SSR_resolvase"/>
</dbReference>
<evidence type="ECO:0000256" key="2">
    <source>
        <dbReference type="ARBA" id="ARBA00023125"/>
    </source>
</evidence>
<dbReference type="InterPro" id="IPR006118">
    <property type="entry name" value="Recombinase_CS"/>
</dbReference>
<feature type="domain" description="Resolvase/invertase-type recombinase catalytic" evidence="4">
    <location>
        <begin position="5"/>
        <end position="151"/>
    </location>
</feature>
<protein>
    <submittedName>
        <fullName evidence="6">Recombinase family protein</fullName>
    </submittedName>
</protein>
<keyword evidence="3" id="KW-0233">DNA recombination</keyword>
<reference evidence="6" key="1">
    <citation type="journal article" date="2023" name="Int. J. Syst. Evol. Microbiol.">
        <title>Streptomyces meridianus sp. nov. isolated from brackish water of the Tagus estuary in Alcochete, Portugal.</title>
        <authorList>
            <person name="Santos J.D.N."/>
            <person name="Klimek D."/>
            <person name="Calusinska M."/>
            <person name="Lobo Da Cunha A."/>
            <person name="Catita J."/>
            <person name="Goncalves H."/>
            <person name="Gonzalez I."/>
            <person name="Reyes F."/>
            <person name="Lage O.M."/>
        </authorList>
    </citation>
    <scope>NUCLEOTIDE SEQUENCE</scope>
    <source>
        <strain evidence="6">MTZ3.1</strain>
    </source>
</reference>
<dbReference type="Proteomes" id="UP001167160">
    <property type="component" value="Unassembled WGS sequence"/>
</dbReference>
<dbReference type="InterPro" id="IPR038109">
    <property type="entry name" value="DNA_bind_recomb_sf"/>
</dbReference>
<dbReference type="PROSITE" id="PS51737">
    <property type="entry name" value="RECOMBINASE_DNA_BIND"/>
    <property type="match status" value="1"/>
</dbReference>
<dbReference type="CDD" id="cd03768">
    <property type="entry name" value="SR_ResInv"/>
    <property type="match status" value="1"/>
</dbReference>
<evidence type="ECO:0000259" key="5">
    <source>
        <dbReference type="PROSITE" id="PS51737"/>
    </source>
</evidence>
<keyword evidence="1" id="KW-0229">DNA integration</keyword>
<comment type="caution">
    <text evidence="6">The sequence shown here is derived from an EMBL/GenBank/DDBJ whole genome shotgun (WGS) entry which is preliminary data.</text>
</comment>
<evidence type="ECO:0000256" key="3">
    <source>
        <dbReference type="ARBA" id="ARBA00023172"/>
    </source>
</evidence>
<dbReference type="PROSITE" id="PS51736">
    <property type="entry name" value="RECOMBINASES_3"/>
    <property type="match status" value="1"/>
</dbReference>
<dbReference type="Gene3D" id="3.40.50.1390">
    <property type="entry name" value="Resolvase, N-terminal catalytic domain"/>
    <property type="match status" value="1"/>
</dbReference>
<evidence type="ECO:0000256" key="1">
    <source>
        <dbReference type="ARBA" id="ARBA00022908"/>
    </source>
</evidence>
<dbReference type="Pfam" id="PF00239">
    <property type="entry name" value="Resolvase"/>
    <property type="match status" value="1"/>
</dbReference>
<dbReference type="InterPro" id="IPR006119">
    <property type="entry name" value="Resolv_N"/>
</dbReference>
<name>A0ABT0X318_9ACTN</name>
<evidence type="ECO:0000259" key="4">
    <source>
        <dbReference type="PROSITE" id="PS51736"/>
    </source>
</evidence>